<keyword evidence="3" id="KW-1185">Reference proteome</keyword>
<reference evidence="2" key="1">
    <citation type="submission" date="2023-06" db="EMBL/GenBank/DDBJ databases">
        <authorList>
            <consortium name="Lawrence Berkeley National Laboratory"/>
            <person name="Ahrendt S."/>
            <person name="Sahu N."/>
            <person name="Indic B."/>
            <person name="Wong-Bajracharya J."/>
            <person name="Merenyi Z."/>
            <person name="Ke H.-M."/>
            <person name="Monk M."/>
            <person name="Kocsube S."/>
            <person name="Drula E."/>
            <person name="Lipzen A."/>
            <person name="Balint B."/>
            <person name="Henrissat B."/>
            <person name="Andreopoulos B."/>
            <person name="Martin F.M."/>
            <person name="Harder C.B."/>
            <person name="Rigling D."/>
            <person name="Ford K.L."/>
            <person name="Foster G.D."/>
            <person name="Pangilinan J."/>
            <person name="Papanicolaou A."/>
            <person name="Barry K."/>
            <person name="LaButti K."/>
            <person name="Viragh M."/>
            <person name="Koriabine M."/>
            <person name="Yan M."/>
            <person name="Riley R."/>
            <person name="Champramary S."/>
            <person name="Plett K.L."/>
            <person name="Tsai I.J."/>
            <person name="Slot J."/>
            <person name="Sipos G."/>
            <person name="Plett J."/>
            <person name="Nagy L.G."/>
            <person name="Grigoriev I.V."/>
        </authorList>
    </citation>
    <scope>NUCLEOTIDE SEQUENCE</scope>
    <source>
        <strain evidence="2">ICMP 16352</strain>
    </source>
</reference>
<organism evidence="2 3">
    <name type="scientific">Armillaria novae-zelandiae</name>
    <dbReference type="NCBI Taxonomy" id="153914"/>
    <lineage>
        <taxon>Eukaryota</taxon>
        <taxon>Fungi</taxon>
        <taxon>Dikarya</taxon>
        <taxon>Basidiomycota</taxon>
        <taxon>Agaricomycotina</taxon>
        <taxon>Agaricomycetes</taxon>
        <taxon>Agaricomycetidae</taxon>
        <taxon>Agaricales</taxon>
        <taxon>Marasmiineae</taxon>
        <taxon>Physalacriaceae</taxon>
        <taxon>Armillaria</taxon>
    </lineage>
</organism>
<sequence length="155" mass="17760">MSTDTTNPTVTPTSTTIETPASTTEISKPTFIIAFKGVKRVFLQWPDVADYDALFVALNQQFPEISLEFKDSYAIQTDDLDICGGIYVDIPRELWGNIGAQITRIRIMYKGELFIVSGLHRLEFYQIRMNMKYWAGSRKASPAKMRFLMLFMPTR</sequence>
<comment type="caution">
    <text evidence="2">The sequence shown here is derived from an EMBL/GenBank/DDBJ whole genome shotgun (WGS) entry which is preliminary data.</text>
</comment>
<protein>
    <submittedName>
        <fullName evidence="2">Uncharacterized protein</fullName>
    </submittedName>
</protein>
<dbReference type="Proteomes" id="UP001175227">
    <property type="component" value="Unassembled WGS sequence"/>
</dbReference>
<dbReference type="AlphaFoldDB" id="A0AA39NE99"/>
<name>A0AA39NE99_9AGAR</name>
<proteinExistence type="predicted"/>
<gene>
    <name evidence="2" type="ORF">IW261DRAFT_1575417</name>
</gene>
<accession>A0AA39NE99</accession>
<evidence type="ECO:0000313" key="3">
    <source>
        <dbReference type="Proteomes" id="UP001175227"/>
    </source>
</evidence>
<feature type="region of interest" description="Disordered" evidence="1">
    <location>
        <begin position="1"/>
        <end position="20"/>
    </location>
</feature>
<dbReference type="EMBL" id="JAUEPR010000103">
    <property type="protein sequence ID" value="KAK0464056.1"/>
    <property type="molecule type" value="Genomic_DNA"/>
</dbReference>
<evidence type="ECO:0000256" key="1">
    <source>
        <dbReference type="SAM" id="MobiDB-lite"/>
    </source>
</evidence>
<evidence type="ECO:0000313" key="2">
    <source>
        <dbReference type="EMBL" id="KAK0464056.1"/>
    </source>
</evidence>